<protein>
    <submittedName>
        <fullName evidence="1">Uncharacterized protein</fullName>
    </submittedName>
</protein>
<dbReference type="RefSeq" id="WP_377564989.1">
    <property type="nucleotide sequence ID" value="NZ_JBHTJZ010000021.1"/>
</dbReference>
<dbReference type="Proteomes" id="UP001596989">
    <property type="component" value="Unassembled WGS sequence"/>
</dbReference>
<dbReference type="EMBL" id="JBHTJZ010000021">
    <property type="protein sequence ID" value="MFD0960482.1"/>
    <property type="molecule type" value="Genomic_DNA"/>
</dbReference>
<name>A0ABW3HSI2_9BACL</name>
<reference evidence="2" key="1">
    <citation type="journal article" date="2019" name="Int. J. Syst. Evol. Microbiol.">
        <title>The Global Catalogue of Microorganisms (GCM) 10K type strain sequencing project: providing services to taxonomists for standard genome sequencing and annotation.</title>
        <authorList>
            <consortium name="The Broad Institute Genomics Platform"/>
            <consortium name="The Broad Institute Genome Sequencing Center for Infectious Disease"/>
            <person name="Wu L."/>
            <person name="Ma J."/>
        </authorList>
    </citation>
    <scope>NUCLEOTIDE SEQUENCE [LARGE SCALE GENOMIC DNA]</scope>
    <source>
        <strain evidence="2">CCUG 59129</strain>
    </source>
</reference>
<proteinExistence type="predicted"/>
<sequence length="46" mass="4737">MSGANVEADALNRLVLDFDEAVQMTDVSGLTGKVDGISVPITSGNE</sequence>
<evidence type="ECO:0000313" key="1">
    <source>
        <dbReference type="EMBL" id="MFD0960482.1"/>
    </source>
</evidence>
<accession>A0ABW3HSI2</accession>
<keyword evidence="2" id="KW-1185">Reference proteome</keyword>
<comment type="caution">
    <text evidence="1">The sequence shown here is derived from an EMBL/GenBank/DDBJ whole genome shotgun (WGS) entry which is preliminary data.</text>
</comment>
<evidence type="ECO:0000313" key="2">
    <source>
        <dbReference type="Proteomes" id="UP001596989"/>
    </source>
</evidence>
<gene>
    <name evidence="1" type="ORF">ACFQ2I_13900</name>
</gene>
<organism evidence="1 2">
    <name type="scientific">Paenibacillus chungangensis</name>
    <dbReference type="NCBI Taxonomy" id="696535"/>
    <lineage>
        <taxon>Bacteria</taxon>
        <taxon>Bacillati</taxon>
        <taxon>Bacillota</taxon>
        <taxon>Bacilli</taxon>
        <taxon>Bacillales</taxon>
        <taxon>Paenibacillaceae</taxon>
        <taxon>Paenibacillus</taxon>
    </lineage>
</organism>